<evidence type="ECO:0000313" key="11">
    <source>
        <dbReference type="EMBL" id="RVU23322.1"/>
    </source>
</evidence>
<organism evidence="11 12">
    <name type="scientific">Sandaracinomonas limnophila</name>
    <dbReference type="NCBI Taxonomy" id="1862386"/>
    <lineage>
        <taxon>Bacteria</taxon>
        <taxon>Pseudomonadati</taxon>
        <taxon>Bacteroidota</taxon>
        <taxon>Cytophagia</taxon>
        <taxon>Cytophagales</taxon>
        <taxon>Flectobacillaceae</taxon>
        <taxon>Sandaracinomonas</taxon>
    </lineage>
</organism>
<dbReference type="RefSeq" id="WP_127805466.1">
    <property type="nucleotide sequence ID" value="NZ_SACY01000006.1"/>
</dbReference>
<dbReference type="InterPro" id="IPR008333">
    <property type="entry name" value="Cbr1-like_FAD-bd_dom"/>
</dbReference>
<dbReference type="InterPro" id="IPR017927">
    <property type="entry name" value="FAD-bd_FR_type"/>
</dbReference>
<dbReference type="PROSITE" id="PS00197">
    <property type="entry name" value="2FE2S_FER_1"/>
    <property type="match status" value="1"/>
</dbReference>
<reference evidence="11 12" key="1">
    <citation type="submission" date="2019-01" db="EMBL/GenBank/DDBJ databases">
        <authorList>
            <person name="Chen W.-M."/>
        </authorList>
    </citation>
    <scope>NUCLEOTIDE SEQUENCE [LARGE SCALE GENOMIC DNA]</scope>
    <source>
        <strain evidence="11 12">FSY-15</strain>
    </source>
</reference>
<dbReference type="CDD" id="cd06214">
    <property type="entry name" value="PA_degradation_oxidoreductase_like"/>
    <property type="match status" value="1"/>
</dbReference>
<accession>A0A437PLZ9</accession>
<feature type="domain" description="FAD-binding FR-type" evidence="10">
    <location>
        <begin position="3"/>
        <end position="106"/>
    </location>
</feature>
<comment type="cofactor">
    <cofactor evidence="1">
        <name>FAD</name>
        <dbReference type="ChEBI" id="CHEBI:57692"/>
    </cofactor>
</comment>
<dbReference type="PANTHER" id="PTHR47354">
    <property type="entry name" value="NADH OXIDOREDUCTASE HCR"/>
    <property type="match status" value="1"/>
</dbReference>
<dbReference type="InterPro" id="IPR006058">
    <property type="entry name" value="2Fe2S_fd_BS"/>
</dbReference>
<sequence length="353" mass="39553">MSNKYFHLTVKEVVEETKDTKTIHFWHPIHNTVQYKAGQFLTVIPEIDGQKPRRSYSFSSSPATDSSPAITIKRVEKGLVSNYLCEHLKVGDTLEVMEPMGHFCLEPQSAAKKNYVFVGAGSGITPLFSMIKTILKSEPQSSIELIYGSRFEDQIIFKSALNELEKNYSDRFKILYIVSKPSASWAGLKGRINQASIVYYLKQELGTDILNSHYFICGPEELTQQVKSSLAIFEVPETQIHSELFTSSHHEPIQIDEEDGQMKERIIKIHYEGKTHELTVLPSQTILEAALEADIDLPYSCQAGMCTACMGKCTVGKVGMDEEDGLTQGEIDKGYMLTCVAHPLTDGVEIEIE</sequence>
<keyword evidence="12" id="KW-1185">Reference proteome</keyword>
<comment type="caution">
    <text evidence="11">The sequence shown here is derived from an EMBL/GenBank/DDBJ whole genome shotgun (WGS) entry which is preliminary data.</text>
</comment>
<dbReference type="SUPFAM" id="SSF54292">
    <property type="entry name" value="2Fe-2S ferredoxin-like"/>
    <property type="match status" value="1"/>
</dbReference>
<dbReference type="SUPFAM" id="SSF52343">
    <property type="entry name" value="Ferredoxin reductase-like, C-terminal NADP-linked domain"/>
    <property type="match status" value="1"/>
</dbReference>
<dbReference type="Gene3D" id="2.40.30.10">
    <property type="entry name" value="Translation factors"/>
    <property type="match status" value="1"/>
</dbReference>
<dbReference type="Pfam" id="PF00111">
    <property type="entry name" value="Fer2"/>
    <property type="match status" value="1"/>
</dbReference>
<keyword evidence="4" id="KW-0479">Metal-binding</keyword>
<dbReference type="PROSITE" id="PS51085">
    <property type="entry name" value="2FE2S_FER_2"/>
    <property type="match status" value="1"/>
</dbReference>
<dbReference type="InterPro" id="IPR036010">
    <property type="entry name" value="2Fe-2S_ferredoxin-like_sf"/>
</dbReference>
<dbReference type="InterPro" id="IPR039261">
    <property type="entry name" value="FNR_nucleotide-bd"/>
</dbReference>
<evidence type="ECO:0000256" key="8">
    <source>
        <dbReference type="ARBA" id="ARBA00023014"/>
    </source>
</evidence>
<evidence type="ECO:0000256" key="4">
    <source>
        <dbReference type="ARBA" id="ARBA00022723"/>
    </source>
</evidence>
<dbReference type="PRINTS" id="PR00371">
    <property type="entry name" value="FPNCR"/>
</dbReference>
<evidence type="ECO:0000256" key="2">
    <source>
        <dbReference type="ARBA" id="ARBA00022630"/>
    </source>
</evidence>
<evidence type="ECO:0000256" key="1">
    <source>
        <dbReference type="ARBA" id="ARBA00001974"/>
    </source>
</evidence>
<proteinExistence type="predicted"/>
<name>A0A437PLZ9_9BACT</name>
<dbReference type="OrthoDB" id="9789468at2"/>
<keyword evidence="6" id="KW-0560">Oxidoreductase</keyword>
<protein>
    <submittedName>
        <fullName evidence="11">Ferredoxin--NADP reductase</fullName>
    </submittedName>
</protein>
<keyword evidence="3" id="KW-0001">2Fe-2S</keyword>
<dbReference type="InterPro" id="IPR017938">
    <property type="entry name" value="Riboflavin_synthase-like_b-brl"/>
</dbReference>
<gene>
    <name evidence="11" type="ORF">EOJ36_11350</name>
</gene>
<dbReference type="PRINTS" id="PR00406">
    <property type="entry name" value="CYTB5RDTASE"/>
</dbReference>
<dbReference type="Gene3D" id="3.40.50.80">
    <property type="entry name" value="Nucleotide-binding domain of ferredoxin-NADP reductase (FNR) module"/>
    <property type="match status" value="1"/>
</dbReference>
<dbReference type="GO" id="GO:0050660">
    <property type="term" value="F:flavin adenine dinucleotide binding"/>
    <property type="evidence" value="ECO:0007669"/>
    <property type="project" value="TreeGrafter"/>
</dbReference>
<dbReference type="Pfam" id="PF00175">
    <property type="entry name" value="NAD_binding_1"/>
    <property type="match status" value="1"/>
</dbReference>
<dbReference type="InterPro" id="IPR050415">
    <property type="entry name" value="MRET"/>
</dbReference>
<keyword evidence="2" id="KW-0285">Flavoprotein</keyword>
<evidence type="ECO:0000259" key="9">
    <source>
        <dbReference type="PROSITE" id="PS51085"/>
    </source>
</evidence>
<keyword evidence="7" id="KW-0408">Iron</keyword>
<dbReference type="PROSITE" id="PS51384">
    <property type="entry name" value="FAD_FR"/>
    <property type="match status" value="1"/>
</dbReference>
<evidence type="ECO:0000256" key="7">
    <source>
        <dbReference type="ARBA" id="ARBA00023004"/>
    </source>
</evidence>
<dbReference type="EMBL" id="SACY01000006">
    <property type="protein sequence ID" value="RVU23322.1"/>
    <property type="molecule type" value="Genomic_DNA"/>
</dbReference>
<dbReference type="InterPro" id="IPR012675">
    <property type="entry name" value="Beta-grasp_dom_sf"/>
</dbReference>
<dbReference type="Pfam" id="PF00970">
    <property type="entry name" value="FAD_binding_6"/>
    <property type="match status" value="1"/>
</dbReference>
<evidence type="ECO:0000256" key="5">
    <source>
        <dbReference type="ARBA" id="ARBA00022827"/>
    </source>
</evidence>
<evidence type="ECO:0000256" key="6">
    <source>
        <dbReference type="ARBA" id="ARBA00023002"/>
    </source>
</evidence>
<dbReference type="Gene3D" id="3.10.20.30">
    <property type="match status" value="1"/>
</dbReference>
<feature type="domain" description="2Fe-2S ferredoxin-type" evidence="9">
    <location>
        <begin position="265"/>
        <end position="353"/>
    </location>
</feature>
<evidence type="ECO:0000313" key="12">
    <source>
        <dbReference type="Proteomes" id="UP000282832"/>
    </source>
</evidence>
<dbReference type="Proteomes" id="UP000282832">
    <property type="component" value="Unassembled WGS sequence"/>
</dbReference>
<dbReference type="InterPro" id="IPR001709">
    <property type="entry name" value="Flavoprot_Pyr_Nucl_cyt_Rdtase"/>
</dbReference>
<keyword evidence="5" id="KW-0274">FAD</keyword>
<dbReference type="CDD" id="cd00207">
    <property type="entry name" value="fer2"/>
    <property type="match status" value="1"/>
</dbReference>
<dbReference type="InterPro" id="IPR001433">
    <property type="entry name" value="OxRdtase_FAD/NAD-bd"/>
</dbReference>
<dbReference type="AlphaFoldDB" id="A0A437PLZ9"/>
<dbReference type="InterPro" id="IPR001041">
    <property type="entry name" value="2Fe-2S_ferredoxin-type"/>
</dbReference>
<dbReference type="GO" id="GO:0051537">
    <property type="term" value="F:2 iron, 2 sulfur cluster binding"/>
    <property type="evidence" value="ECO:0007669"/>
    <property type="project" value="UniProtKB-KW"/>
</dbReference>
<dbReference type="SUPFAM" id="SSF63380">
    <property type="entry name" value="Riboflavin synthase domain-like"/>
    <property type="match status" value="1"/>
</dbReference>
<evidence type="ECO:0000259" key="10">
    <source>
        <dbReference type="PROSITE" id="PS51384"/>
    </source>
</evidence>
<dbReference type="PANTHER" id="PTHR47354:SF8">
    <property type="entry name" value="1,2-PHENYLACETYL-COA EPOXIDASE, SUBUNIT E"/>
    <property type="match status" value="1"/>
</dbReference>
<keyword evidence="8" id="KW-0411">Iron-sulfur</keyword>
<dbReference type="GO" id="GO:0016491">
    <property type="term" value="F:oxidoreductase activity"/>
    <property type="evidence" value="ECO:0007669"/>
    <property type="project" value="UniProtKB-KW"/>
</dbReference>
<evidence type="ECO:0000256" key="3">
    <source>
        <dbReference type="ARBA" id="ARBA00022714"/>
    </source>
</evidence>
<dbReference type="GO" id="GO:0046872">
    <property type="term" value="F:metal ion binding"/>
    <property type="evidence" value="ECO:0007669"/>
    <property type="project" value="UniProtKB-KW"/>
</dbReference>